<sequence>MRQLSQLGGGIGFENFSFGALHLSMAKSVSINNRQRTRQQRSSSRIGIGKVSKTKSQTRTQQQVKTTSRNRPQRRQPSQVADAGRKRRKELTKEQSSKKTSNVNIQNSIIDDSSCILAAALDGEQPVVEKEEQCTEHVDQADAADDIPEYFKTEFNKIDCNKENQVVRIPENFQAQVLSLEEEFAEERRKLRDKYSSQFERWFEILQEFNILCYGNGSKRNVLNEFAEHCKQRSSTVVVHGYHTLFSLKELLVKIEKEILQLPIEISNRRTPAEQVRSIEKHLAKDSFPSSIFVIVHSIDGPKMQSSEIQEILSHIACIPKINLVASIDHFNAAMLWNRNVYQRLNWYWEQVVTEDSYLYEISDTSFLTNGEGDESRVKAAVLLFSTLTKNAHQIFLELAALLEKSKESKLSHTKRMAKARGVETGVGLHSFYEHCRKKFLVSNPNSLKSILKELKDHELISITSSSTSAETIQIELKPKQLEAVISILQGEGAKNR</sequence>
<keyword evidence="10" id="KW-1185">Reference proteome</keyword>
<dbReference type="Pfam" id="PF24882">
    <property type="entry name" value="WHD_ORC2"/>
    <property type="match status" value="1"/>
</dbReference>
<dbReference type="GeneID" id="17085376"/>
<dbReference type="Gramene" id="EME26415">
    <property type="protein sequence ID" value="EME26415"/>
    <property type="gene ID" value="Gasu_59760"/>
</dbReference>
<comment type="function">
    <text evidence="5">Component of the origin recognition complex (ORC) that binds origins of replication. DNA-binding is ATP-dependent. ORC is required to assemble the pre-replication complex necessary to initiate DNA replication.</text>
</comment>
<evidence type="ECO:0000313" key="10">
    <source>
        <dbReference type="Proteomes" id="UP000030680"/>
    </source>
</evidence>
<dbReference type="Pfam" id="PF04084">
    <property type="entry name" value="RecA-like_ORC2"/>
    <property type="match status" value="1"/>
</dbReference>
<keyword evidence="4 5" id="KW-0539">Nucleus</keyword>
<keyword evidence="3 5" id="KW-0235">DNA replication</keyword>
<dbReference type="OrthoDB" id="20198at2759"/>
<dbReference type="InterPro" id="IPR007220">
    <property type="entry name" value="ORC2"/>
</dbReference>
<accession>M2WRI3</accession>
<evidence type="ECO:0000256" key="3">
    <source>
        <dbReference type="ARBA" id="ARBA00022705"/>
    </source>
</evidence>
<dbReference type="AlphaFoldDB" id="M2WRI3"/>
<dbReference type="InterPro" id="IPR056772">
    <property type="entry name" value="RecA-like_ORC2"/>
</dbReference>
<evidence type="ECO:0000256" key="6">
    <source>
        <dbReference type="SAM" id="MobiDB-lite"/>
    </source>
</evidence>
<name>M2WRI3_GALSU</name>
<comment type="subcellular location">
    <subcellularLocation>
        <location evidence="1 5">Nucleus</location>
    </subcellularLocation>
</comment>
<dbReference type="InterPro" id="IPR056773">
    <property type="entry name" value="WHD_ORC2"/>
</dbReference>
<evidence type="ECO:0000256" key="2">
    <source>
        <dbReference type="ARBA" id="ARBA00007421"/>
    </source>
</evidence>
<gene>
    <name evidence="9" type="ORF">Gasu_59760</name>
</gene>
<dbReference type="PANTHER" id="PTHR14052">
    <property type="entry name" value="ORIGIN RECOGNITION COMPLEX SUBUNIT 2"/>
    <property type="match status" value="1"/>
</dbReference>
<feature type="region of interest" description="Disordered" evidence="6">
    <location>
        <begin position="31"/>
        <end position="104"/>
    </location>
</feature>
<evidence type="ECO:0000256" key="4">
    <source>
        <dbReference type="ARBA" id="ARBA00023242"/>
    </source>
</evidence>
<feature type="domain" description="Origin recognition complex subunit 2 winged-helix" evidence="8">
    <location>
        <begin position="422"/>
        <end position="479"/>
    </location>
</feature>
<dbReference type="STRING" id="130081.M2WRI3"/>
<reference evidence="10" key="1">
    <citation type="journal article" date="2013" name="Science">
        <title>Gene transfer from bacteria and archaea facilitated evolution of an extremophilic eukaryote.</title>
        <authorList>
            <person name="Schonknecht G."/>
            <person name="Chen W.H."/>
            <person name="Ternes C.M."/>
            <person name="Barbier G.G."/>
            <person name="Shrestha R.P."/>
            <person name="Stanke M."/>
            <person name="Brautigam A."/>
            <person name="Baker B.J."/>
            <person name="Banfield J.F."/>
            <person name="Garavito R.M."/>
            <person name="Carr K."/>
            <person name="Wilkerson C."/>
            <person name="Rensing S.A."/>
            <person name="Gagneul D."/>
            <person name="Dickenson N.E."/>
            <person name="Oesterhelt C."/>
            <person name="Lercher M.J."/>
            <person name="Weber A.P."/>
        </authorList>
    </citation>
    <scope>NUCLEOTIDE SEQUENCE [LARGE SCALE GENOMIC DNA]</scope>
    <source>
        <strain evidence="10">074W</strain>
    </source>
</reference>
<organism evidence="9 10">
    <name type="scientific">Galdieria sulphuraria</name>
    <name type="common">Red alga</name>
    <dbReference type="NCBI Taxonomy" id="130081"/>
    <lineage>
        <taxon>Eukaryota</taxon>
        <taxon>Rhodophyta</taxon>
        <taxon>Bangiophyceae</taxon>
        <taxon>Galdieriales</taxon>
        <taxon>Galdieriaceae</taxon>
        <taxon>Galdieria</taxon>
    </lineage>
</organism>
<comment type="similarity">
    <text evidence="2 5">Belongs to the ORC2 family.</text>
</comment>
<evidence type="ECO:0000256" key="1">
    <source>
        <dbReference type="ARBA" id="ARBA00004123"/>
    </source>
</evidence>
<dbReference type="GO" id="GO:0006260">
    <property type="term" value="P:DNA replication"/>
    <property type="evidence" value="ECO:0007669"/>
    <property type="project" value="UniProtKB-UniRule"/>
</dbReference>
<feature type="compositionally biased region" description="Low complexity" evidence="6">
    <location>
        <begin position="40"/>
        <end position="79"/>
    </location>
</feature>
<dbReference type="RefSeq" id="XP_005702935.1">
    <property type="nucleotide sequence ID" value="XM_005702878.1"/>
</dbReference>
<evidence type="ECO:0000259" key="8">
    <source>
        <dbReference type="Pfam" id="PF24882"/>
    </source>
</evidence>
<evidence type="ECO:0000313" key="9">
    <source>
        <dbReference type="EMBL" id="EME26415.1"/>
    </source>
</evidence>
<dbReference type="OMA" id="SHIACIP"/>
<evidence type="ECO:0000256" key="5">
    <source>
        <dbReference type="RuleBase" id="RU368084"/>
    </source>
</evidence>
<protein>
    <recommendedName>
        <fullName evidence="5">Origin recognition complex subunit 2</fullName>
    </recommendedName>
</protein>
<dbReference type="KEGG" id="gsl:Gasu_59760"/>
<proteinExistence type="inferred from homology"/>
<dbReference type="eggNOG" id="KOG2928">
    <property type="taxonomic scope" value="Eukaryota"/>
</dbReference>
<dbReference type="Proteomes" id="UP000030680">
    <property type="component" value="Unassembled WGS sequence"/>
</dbReference>
<dbReference type="PANTHER" id="PTHR14052:SF0">
    <property type="entry name" value="ORIGIN RECOGNITION COMPLEX SUBUNIT 2"/>
    <property type="match status" value="1"/>
</dbReference>
<dbReference type="EMBL" id="KB454550">
    <property type="protein sequence ID" value="EME26415.1"/>
    <property type="molecule type" value="Genomic_DNA"/>
</dbReference>
<dbReference type="GO" id="GO:0003688">
    <property type="term" value="F:DNA replication origin binding"/>
    <property type="evidence" value="ECO:0007669"/>
    <property type="project" value="UniProtKB-UniRule"/>
</dbReference>
<evidence type="ECO:0000259" key="7">
    <source>
        <dbReference type="Pfam" id="PF04084"/>
    </source>
</evidence>
<feature type="domain" description="Origin recognition complex subunit 2 RecA-like" evidence="7">
    <location>
        <begin position="188"/>
        <end position="351"/>
    </location>
</feature>
<comment type="subunit">
    <text evidence="5">Component of the origin recognition complex (ORC).</text>
</comment>
<dbReference type="GO" id="GO:0005664">
    <property type="term" value="C:nuclear origin of replication recognition complex"/>
    <property type="evidence" value="ECO:0007669"/>
    <property type="project" value="UniProtKB-UniRule"/>
</dbReference>